<keyword evidence="7" id="KW-1185">Reference proteome</keyword>
<dbReference type="EMBL" id="JALLKP010000002">
    <property type="protein sequence ID" value="KAK2196564.1"/>
    <property type="molecule type" value="Genomic_DNA"/>
</dbReference>
<dbReference type="InterPro" id="IPR036390">
    <property type="entry name" value="WH_DNA-bd_sf"/>
</dbReference>
<dbReference type="Pfam" id="PF10075">
    <property type="entry name" value="CSN8_PSD8_EIF3K"/>
    <property type="match status" value="1"/>
</dbReference>
<dbReference type="InterPro" id="IPR009374">
    <property type="entry name" value="eIF3k"/>
</dbReference>
<evidence type="ECO:0000256" key="1">
    <source>
        <dbReference type="ARBA" id="ARBA00022490"/>
    </source>
</evidence>
<evidence type="ECO:0000313" key="5">
    <source>
        <dbReference type="EMBL" id="KAK2194424.1"/>
    </source>
</evidence>
<evidence type="ECO:0000313" key="7">
    <source>
        <dbReference type="Proteomes" id="UP001214638"/>
    </source>
</evidence>
<keyword evidence="1" id="KW-0963">Cytoplasm</keyword>
<dbReference type="GO" id="GO:0005852">
    <property type="term" value="C:eukaryotic translation initiation factor 3 complex"/>
    <property type="evidence" value="ECO:0007669"/>
    <property type="project" value="InterPro"/>
</dbReference>
<protein>
    <recommendedName>
        <fullName evidence="4">PCI domain-containing protein</fullName>
    </recommendedName>
</protein>
<dbReference type="KEGG" id="bdw:94336109"/>
<dbReference type="Proteomes" id="UP001214638">
    <property type="component" value="Unassembled WGS sequence"/>
</dbReference>
<accession>A0AAD9UM19</accession>
<dbReference type="InterPro" id="IPR016024">
    <property type="entry name" value="ARM-type_fold"/>
</dbReference>
<dbReference type="InterPro" id="IPR000717">
    <property type="entry name" value="PCI_dom"/>
</dbReference>
<dbReference type="EMBL" id="JALLKP010000127">
    <property type="protein sequence ID" value="KAK2194424.1"/>
    <property type="molecule type" value="Genomic_DNA"/>
</dbReference>
<reference evidence="5" key="1">
    <citation type="journal article" date="2023" name="Nat. Microbiol.">
        <title>Babesia duncani multi-omics identifies virulence factors and drug targets.</title>
        <authorList>
            <person name="Singh P."/>
            <person name="Lonardi S."/>
            <person name="Liang Q."/>
            <person name="Vydyam P."/>
            <person name="Khabirova E."/>
            <person name="Fang T."/>
            <person name="Gihaz S."/>
            <person name="Thekkiniath J."/>
            <person name="Munshi M."/>
            <person name="Abel S."/>
            <person name="Ciampossin L."/>
            <person name="Batugedara G."/>
            <person name="Gupta M."/>
            <person name="Lu X.M."/>
            <person name="Lenz T."/>
            <person name="Chakravarty S."/>
            <person name="Cornillot E."/>
            <person name="Hu Y."/>
            <person name="Ma W."/>
            <person name="Gonzalez L.M."/>
            <person name="Sanchez S."/>
            <person name="Estrada K."/>
            <person name="Sanchez-Flores A."/>
            <person name="Montero E."/>
            <person name="Harb O.S."/>
            <person name="Le Roch K.G."/>
            <person name="Mamoun C.B."/>
        </authorList>
    </citation>
    <scope>NUCLEOTIDE SEQUENCE</scope>
    <source>
        <strain evidence="5">WA1</strain>
    </source>
</reference>
<evidence type="ECO:0000313" key="6">
    <source>
        <dbReference type="EMBL" id="KAK2196564.1"/>
    </source>
</evidence>
<dbReference type="PROSITE" id="PS50250">
    <property type="entry name" value="PCI"/>
    <property type="match status" value="1"/>
</dbReference>
<keyword evidence="3" id="KW-0648">Protein biosynthesis</keyword>
<evidence type="ECO:0000259" key="4">
    <source>
        <dbReference type="PROSITE" id="PS50250"/>
    </source>
</evidence>
<dbReference type="PANTHER" id="PTHR13022">
    <property type="entry name" value="EUKARYOTIC TRANSLATION INITIATION FACTOR 3 SUBUNIT 11"/>
    <property type="match status" value="1"/>
</dbReference>
<name>A0AAD9UM19_9APIC</name>
<dbReference type="GeneID" id="94336109"/>
<dbReference type="PANTHER" id="PTHR13022:SF0">
    <property type="entry name" value="EUKARYOTIC TRANSLATION INITIATION FACTOR 3 SUBUNIT K"/>
    <property type="match status" value="1"/>
</dbReference>
<sequence length="229" mass="26069">MPATINRILAHAPEQFLVENLQPLLDFVDAQLKDYMLYNLKCNVAILKLYLLYPDLANVNVYEQILALALGQVLRPDFTIAVAMIPKPMQASSKISRLIKLGALLQKCAFVSFWAKADIEIGSVKLLQVPGFVDNIRTFILDLLPLVYMRIELPQLRSLLNFEKNTADMENLLRHNGYTVFDYNEDDLVGGYATCKKDTPETVKTVKKTTEFTYFKPEALRAFQNSMRA</sequence>
<organism evidence="5 7">
    <name type="scientific">Babesia duncani</name>
    <dbReference type="NCBI Taxonomy" id="323732"/>
    <lineage>
        <taxon>Eukaryota</taxon>
        <taxon>Sar</taxon>
        <taxon>Alveolata</taxon>
        <taxon>Apicomplexa</taxon>
        <taxon>Aconoidasida</taxon>
        <taxon>Piroplasmida</taxon>
        <taxon>Babesiidae</taxon>
        <taxon>Babesia</taxon>
    </lineage>
</organism>
<proteinExistence type="predicted"/>
<keyword evidence="2 5" id="KW-0396">Initiation factor</keyword>
<gene>
    <name evidence="6" type="ORF">BdWA1_001811</name>
    <name evidence="5" type="ORF">BdWA1_004109</name>
</gene>
<comment type="caution">
    <text evidence="5">The sequence shown here is derived from an EMBL/GenBank/DDBJ whole genome shotgun (WGS) entry which is preliminary data.</text>
</comment>
<evidence type="ECO:0000256" key="2">
    <source>
        <dbReference type="ARBA" id="ARBA00022540"/>
    </source>
</evidence>
<dbReference type="GO" id="GO:0006446">
    <property type="term" value="P:regulation of translational initiation"/>
    <property type="evidence" value="ECO:0007669"/>
    <property type="project" value="InterPro"/>
</dbReference>
<dbReference type="InterPro" id="IPR016020">
    <property type="entry name" value="Transl_init_fac_sub12_N_euk"/>
</dbReference>
<feature type="domain" description="PCI" evidence="4">
    <location>
        <begin position="38"/>
        <end position="211"/>
    </location>
</feature>
<dbReference type="SUPFAM" id="SSF48371">
    <property type="entry name" value="ARM repeat"/>
    <property type="match status" value="1"/>
</dbReference>
<dbReference type="GO" id="GO:0003743">
    <property type="term" value="F:translation initiation factor activity"/>
    <property type="evidence" value="ECO:0007669"/>
    <property type="project" value="UniProtKB-KW"/>
</dbReference>
<dbReference type="GO" id="GO:0003677">
    <property type="term" value="F:DNA binding"/>
    <property type="evidence" value="ECO:0007669"/>
    <property type="project" value="UniProtKB-KW"/>
</dbReference>
<keyword evidence="5" id="KW-0238">DNA-binding</keyword>
<dbReference type="InterPro" id="IPR033464">
    <property type="entry name" value="CSN8_PSD8_EIF3K"/>
</dbReference>
<dbReference type="RefSeq" id="XP_067803406.1">
    <property type="nucleotide sequence ID" value="XM_067946842.1"/>
</dbReference>
<dbReference type="GO" id="GO:0043022">
    <property type="term" value="F:ribosome binding"/>
    <property type="evidence" value="ECO:0007669"/>
    <property type="project" value="InterPro"/>
</dbReference>
<dbReference type="AlphaFoldDB" id="A0AAD9UM19"/>
<evidence type="ECO:0000256" key="3">
    <source>
        <dbReference type="ARBA" id="ARBA00022917"/>
    </source>
</evidence>
<dbReference type="Gene3D" id="1.25.40.250">
    <property type="entry name" value="ARM repeat, domain 1"/>
    <property type="match status" value="1"/>
</dbReference>
<dbReference type="SUPFAM" id="SSF46785">
    <property type="entry name" value="Winged helix' DNA-binding domain"/>
    <property type="match status" value="1"/>
</dbReference>